<dbReference type="RefSeq" id="WP_379582044.1">
    <property type="nucleotide sequence ID" value="NZ_JBHUFV010000087.1"/>
</dbReference>
<protein>
    <submittedName>
        <fullName evidence="1">Uncharacterized protein</fullName>
    </submittedName>
</protein>
<organism evidence="1 2">
    <name type="scientific">Nonomuraea mangrovi</name>
    <dbReference type="NCBI Taxonomy" id="2316207"/>
    <lineage>
        <taxon>Bacteria</taxon>
        <taxon>Bacillati</taxon>
        <taxon>Actinomycetota</taxon>
        <taxon>Actinomycetes</taxon>
        <taxon>Streptosporangiales</taxon>
        <taxon>Streptosporangiaceae</taxon>
        <taxon>Nonomuraea</taxon>
    </lineage>
</organism>
<keyword evidence="2" id="KW-1185">Reference proteome</keyword>
<proteinExistence type="predicted"/>
<dbReference type="Proteomes" id="UP001597368">
    <property type="component" value="Unassembled WGS sequence"/>
</dbReference>
<name>A0ABW4TE17_9ACTN</name>
<gene>
    <name evidence="1" type="ORF">ACFSKW_49925</name>
</gene>
<evidence type="ECO:0000313" key="2">
    <source>
        <dbReference type="Proteomes" id="UP001597368"/>
    </source>
</evidence>
<sequence>MMRRRSKVWRHARVVEARVEAELEEIQASRIDDEVEKILDAMRSNGYEPTLRIEDVTSEGDGPAPV</sequence>
<comment type="caution">
    <text evidence="1">The sequence shown here is derived from an EMBL/GenBank/DDBJ whole genome shotgun (WGS) entry which is preliminary data.</text>
</comment>
<evidence type="ECO:0000313" key="1">
    <source>
        <dbReference type="EMBL" id="MFD1939607.1"/>
    </source>
</evidence>
<accession>A0ABW4TE17</accession>
<dbReference type="EMBL" id="JBHUFV010000087">
    <property type="protein sequence ID" value="MFD1939607.1"/>
    <property type="molecule type" value="Genomic_DNA"/>
</dbReference>
<reference evidence="2" key="1">
    <citation type="journal article" date="2019" name="Int. J. Syst. Evol. Microbiol.">
        <title>The Global Catalogue of Microorganisms (GCM) 10K type strain sequencing project: providing services to taxonomists for standard genome sequencing and annotation.</title>
        <authorList>
            <consortium name="The Broad Institute Genomics Platform"/>
            <consortium name="The Broad Institute Genome Sequencing Center for Infectious Disease"/>
            <person name="Wu L."/>
            <person name="Ma J."/>
        </authorList>
    </citation>
    <scope>NUCLEOTIDE SEQUENCE [LARGE SCALE GENOMIC DNA]</scope>
    <source>
        <strain evidence="2">ICMP 6774ER</strain>
    </source>
</reference>